<dbReference type="Pfam" id="PF07690">
    <property type="entry name" value="MFS_1"/>
    <property type="match status" value="1"/>
</dbReference>
<dbReference type="AlphaFoldDB" id="A0A540VXQ1"/>
<feature type="transmembrane region" description="Helical" evidence="7">
    <location>
        <begin position="53"/>
        <end position="76"/>
    </location>
</feature>
<dbReference type="RefSeq" id="WP_141632265.1">
    <property type="nucleotide sequence ID" value="NZ_VIGB01000003.1"/>
</dbReference>
<dbReference type="EMBL" id="VIGB01000003">
    <property type="protein sequence ID" value="TQF01535.1"/>
    <property type="molecule type" value="Genomic_DNA"/>
</dbReference>
<dbReference type="GO" id="GO:0022857">
    <property type="term" value="F:transmembrane transporter activity"/>
    <property type="evidence" value="ECO:0007669"/>
    <property type="project" value="InterPro"/>
</dbReference>
<evidence type="ECO:0000256" key="2">
    <source>
        <dbReference type="ARBA" id="ARBA00022475"/>
    </source>
</evidence>
<evidence type="ECO:0000256" key="4">
    <source>
        <dbReference type="ARBA" id="ARBA00022989"/>
    </source>
</evidence>
<feature type="transmembrane region" description="Helical" evidence="7">
    <location>
        <begin position="230"/>
        <end position="253"/>
    </location>
</feature>
<evidence type="ECO:0000256" key="7">
    <source>
        <dbReference type="SAM" id="Phobius"/>
    </source>
</evidence>
<dbReference type="Gene3D" id="1.20.1250.20">
    <property type="entry name" value="MFS general substrate transporter like domains"/>
    <property type="match status" value="1"/>
</dbReference>
<dbReference type="Proteomes" id="UP000319103">
    <property type="component" value="Unassembled WGS sequence"/>
</dbReference>
<evidence type="ECO:0000256" key="6">
    <source>
        <dbReference type="SAM" id="MobiDB-lite"/>
    </source>
</evidence>
<feature type="region of interest" description="Disordered" evidence="6">
    <location>
        <begin position="412"/>
        <end position="447"/>
    </location>
</feature>
<comment type="subcellular location">
    <subcellularLocation>
        <location evidence="1">Cell membrane</location>
        <topology evidence="1">Multi-pass membrane protein</topology>
    </subcellularLocation>
</comment>
<dbReference type="PANTHER" id="PTHR23513:SF6">
    <property type="entry name" value="MAJOR FACILITATOR SUPERFAMILY ASSOCIATED DOMAIN-CONTAINING PROTEIN"/>
    <property type="match status" value="1"/>
</dbReference>
<evidence type="ECO:0000313" key="8">
    <source>
        <dbReference type="EMBL" id="TQF01535.1"/>
    </source>
</evidence>
<dbReference type="InterPro" id="IPR011701">
    <property type="entry name" value="MFS"/>
</dbReference>
<feature type="transmembrane region" description="Helical" evidence="7">
    <location>
        <begin position="359"/>
        <end position="381"/>
    </location>
</feature>
<protein>
    <submittedName>
        <fullName evidence="8">MFS transporter</fullName>
    </submittedName>
</protein>
<feature type="transmembrane region" description="Helical" evidence="7">
    <location>
        <begin position="259"/>
        <end position="282"/>
    </location>
</feature>
<proteinExistence type="predicted"/>
<accession>A0A540VXQ1</accession>
<keyword evidence="9" id="KW-1185">Reference proteome</keyword>
<feature type="transmembrane region" description="Helical" evidence="7">
    <location>
        <begin position="294"/>
        <end position="312"/>
    </location>
</feature>
<evidence type="ECO:0000313" key="9">
    <source>
        <dbReference type="Proteomes" id="UP000319103"/>
    </source>
</evidence>
<gene>
    <name evidence="8" type="ORF">E6W39_03865</name>
</gene>
<organism evidence="8 9">
    <name type="scientific">Kitasatospora acidiphila</name>
    <dbReference type="NCBI Taxonomy" id="2567942"/>
    <lineage>
        <taxon>Bacteria</taxon>
        <taxon>Bacillati</taxon>
        <taxon>Actinomycetota</taxon>
        <taxon>Actinomycetes</taxon>
        <taxon>Kitasatosporales</taxon>
        <taxon>Streptomycetaceae</taxon>
        <taxon>Kitasatospora</taxon>
    </lineage>
</organism>
<dbReference type="CDD" id="cd06173">
    <property type="entry name" value="MFS_MefA_like"/>
    <property type="match status" value="1"/>
</dbReference>
<name>A0A540VXQ1_9ACTN</name>
<comment type="caution">
    <text evidence="8">The sequence shown here is derived from an EMBL/GenBank/DDBJ whole genome shotgun (WGS) entry which is preliminary data.</text>
</comment>
<keyword evidence="3 7" id="KW-0812">Transmembrane</keyword>
<dbReference type="InterPro" id="IPR036259">
    <property type="entry name" value="MFS_trans_sf"/>
</dbReference>
<dbReference type="SUPFAM" id="SSF103473">
    <property type="entry name" value="MFS general substrate transporter"/>
    <property type="match status" value="1"/>
</dbReference>
<dbReference type="GO" id="GO:0005886">
    <property type="term" value="C:plasma membrane"/>
    <property type="evidence" value="ECO:0007669"/>
    <property type="project" value="UniProtKB-SubCell"/>
</dbReference>
<keyword evidence="5 7" id="KW-0472">Membrane</keyword>
<keyword evidence="4 7" id="KW-1133">Transmembrane helix</keyword>
<dbReference type="PANTHER" id="PTHR23513">
    <property type="entry name" value="INTEGRAL MEMBRANE EFFLUX PROTEIN-RELATED"/>
    <property type="match status" value="1"/>
</dbReference>
<evidence type="ECO:0000256" key="3">
    <source>
        <dbReference type="ARBA" id="ARBA00022692"/>
    </source>
</evidence>
<feature type="transmembrane region" description="Helical" evidence="7">
    <location>
        <begin position="318"/>
        <end position="338"/>
    </location>
</feature>
<evidence type="ECO:0000256" key="1">
    <source>
        <dbReference type="ARBA" id="ARBA00004651"/>
    </source>
</evidence>
<reference evidence="8 9" key="1">
    <citation type="submission" date="2019-06" db="EMBL/GenBank/DDBJ databases">
        <title>Description of Kitasatospora acidophila sp. nov. isolated from pine grove soil, and reclassification of Streptomyces novaecaesareae to Kitasatospora novaeceasareae comb. nov.</title>
        <authorList>
            <person name="Kim M.J."/>
        </authorList>
    </citation>
    <scope>NUCLEOTIDE SEQUENCE [LARGE SCALE GENOMIC DNA]</scope>
    <source>
        <strain evidence="8 9">MMS16-CNU292</strain>
    </source>
</reference>
<dbReference type="OrthoDB" id="9815525at2"/>
<feature type="transmembrane region" description="Helical" evidence="7">
    <location>
        <begin position="21"/>
        <end position="47"/>
    </location>
</feature>
<keyword evidence="2" id="KW-1003">Cell membrane</keyword>
<sequence length="447" mass="46477">MSDLPRRRRSGLSGHRDFRSLWIADTVSQFGVQVSVLAMPLVAVLYLHAGPPAVGVLVAMEFLGSLLIGLPAGVWCDRRRRRPIMVCADLVRAGLLASVPLAAWCDALTIWQLYAVALAQGFATVFFDVAYQSYLPTLIQPGDLVEGNTKLQASASVAQMAGPSVAGVLVQVLTAPLAITANAVSFGLSGLFIANIRQTEPAPSRPEKPRLLRDVREGLGLVLRDPILRALAGATAVVNLFMSVFAAVITTFLAHDLRLSAGLIGVLMTAGSAGGLAGALAAPGLIRRVGLARGVWLPPLVGLPLGLLVPLTHGGIGLIAFVVGWFGCSFAIVAYNIAQVSLRQTLCPAGALGRMNATMRFLTWGVMPLGALLGGALGAGVGARTTLGAAQLGELLVPLVLIASPLRRIRELPAGEPEPTPSRDREPSAVDGVRQPVAQGGHPSGSG</sequence>
<evidence type="ECO:0000256" key="5">
    <source>
        <dbReference type="ARBA" id="ARBA00023136"/>
    </source>
</evidence>